<evidence type="ECO:0000256" key="1">
    <source>
        <dbReference type="SAM" id="SignalP"/>
    </source>
</evidence>
<evidence type="ECO:0000313" key="2">
    <source>
        <dbReference type="EMBL" id="SNR47892.1"/>
    </source>
</evidence>
<feature type="chain" id="PRO_5013303082" description="Lipoprotein" evidence="1">
    <location>
        <begin position="24"/>
        <end position="155"/>
    </location>
</feature>
<evidence type="ECO:0008006" key="4">
    <source>
        <dbReference type="Google" id="ProtNLM"/>
    </source>
</evidence>
<dbReference type="OrthoDB" id="1399177at2"/>
<dbReference type="Pfam" id="PF19765">
    <property type="entry name" value="DUF6252"/>
    <property type="match status" value="1"/>
</dbReference>
<keyword evidence="1" id="KW-0732">Signal</keyword>
<dbReference type="InterPro" id="IPR046219">
    <property type="entry name" value="DUF6252"/>
</dbReference>
<accession>A0A238WMY2</accession>
<dbReference type="EMBL" id="FZNY01000001">
    <property type="protein sequence ID" value="SNR47892.1"/>
    <property type="molecule type" value="Genomic_DNA"/>
</dbReference>
<reference evidence="2 3" key="1">
    <citation type="submission" date="2017-06" db="EMBL/GenBank/DDBJ databases">
        <authorList>
            <person name="Kim H.J."/>
            <person name="Triplett B.A."/>
        </authorList>
    </citation>
    <scope>NUCLEOTIDE SEQUENCE [LARGE SCALE GENOMIC DNA]</scope>
    <source>
        <strain evidence="2 3">DSM 25597</strain>
    </source>
</reference>
<dbReference type="Proteomes" id="UP000198379">
    <property type="component" value="Unassembled WGS sequence"/>
</dbReference>
<feature type="signal peptide" evidence="1">
    <location>
        <begin position="1"/>
        <end position="23"/>
    </location>
</feature>
<name>A0A238WMY2_9FLAO</name>
<gene>
    <name evidence="2" type="ORF">SAMN06265376_1011250</name>
</gene>
<dbReference type="AlphaFoldDB" id="A0A238WMY2"/>
<keyword evidence="3" id="KW-1185">Reference proteome</keyword>
<sequence length="155" mass="17108">MKTTSYIYILLFTISLLSSNSCKQQEQKQSIRVSTNSLKAAVNGKSYNAIHVTGFISTIPNTLLLTGAMGTGEDIQLILPQEVTPGTYKFEDLLVQGKYQENEELAGFATRGSVTITTHDIGNKHIEGTFYFTTKPILQGNPSFDITEGNFKITY</sequence>
<protein>
    <recommendedName>
        <fullName evidence="4">Lipoprotein</fullName>
    </recommendedName>
</protein>
<dbReference type="RefSeq" id="WP_089370537.1">
    <property type="nucleotide sequence ID" value="NZ_BMEP01000003.1"/>
</dbReference>
<proteinExistence type="predicted"/>
<evidence type="ECO:0000313" key="3">
    <source>
        <dbReference type="Proteomes" id="UP000198379"/>
    </source>
</evidence>
<organism evidence="2 3">
    <name type="scientific">Dokdonia pacifica</name>
    <dbReference type="NCBI Taxonomy" id="1627892"/>
    <lineage>
        <taxon>Bacteria</taxon>
        <taxon>Pseudomonadati</taxon>
        <taxon>Bacteroidota</taxon>
        <taxon>Flavobacteriia</taxon>
        <taxon>Flavobacteriales</taxon>
        <taxon>Flavobacteriaceae</taxon>
        <taxon>Dokdonia</taxon>
    </lineage>
</organism>